<dbReference type="SUPFAM" id="SSF56349">
    <property type="entry name" value="DNA breaking-rejoining enzymes"/>
    <property type="match status" value="1"/>
</dbReference>
<keyword evidence="1" id="KW-0238">DNA-binding</keyword>
<dbReference type="AlphaFoldDB" id="A0A1Y1LU67"/>
<dbReference type="Gene3D" id="1.10.443.10">
    <property type="entry name" value="Intergrase catalytic core"/>
    <property type="match status" value="1"/>
</dbReference>
<proteinExistence type="predicted"/>
<dbReference type="GO" id="GO:0006310">
    <property type="term" value="P:DNA recombination"/>
    <property type="evidence" value="ECO:0007669"/>
    <property type="project" value="UniProtKB-KW"/>
</dbReference>
<feature type="domain" description="Tyr recombinase" evidence="4">
    <location>
        <begin position="137"/>
        <end position="320"/>
    </location>
</feature>
<dbReference type="InterPro" id="IPR010998">
    <property type="entry name" value="Integrase_recombinase_N"/>
</dbReference>
<dbReference type="InterPro" id="IPR011010">
    <property type="entry name" value="DNA_brk_join_enz"/>
</dbReference>
<name>A0A1Y1LU67_PHOPY</name>
<accession>A0A1Y1LU67</accession>
<keyword evidence="3" id="KW-0732">Signal</keyword>
<evidence type="ECO:0000259" key="4">
    <source>
        <dbReference type="PROSITE" id="PS51898"/>
    </source>
</evidence>
<evidence type="ECO:0000256" key="1">
    <source>
        <dbReference type="ARBA" id="ARBA00023125"/>
    </source>
</evidence>
<dbReference type="Gene3D" id="1.10.150.130">
    <property type="match status" value="1"/>
</dbReference>
<dbReference type="GO" id="GO:0003677">
    <property type="term" value="F:DNA binding"/>
    <property type="evidence" value="ECO:0007669"/>
    <property type="project" value="UniProtKB-KW"/>
</dbReference>
<dbReference type="InterPro" id="IPR002104">
    <property type="entry name" value="Integrase_catalytic"/>
</dbReference>
<reference evidence="5" key="1">
    <citation type="journal article" date="2016" name="Sci. Rep.">
        <title>Molecular characterization of firefly nuptial gifts: a multi-omics approach sheds light on postcopulatory sexual selection.</title>
        <authorList>
            <person name="Al-Wathiqui N."/>
            <person name="Fallon T.R."/>
            <person name="South A."/>
            <person name="Weng J.K."/>
            <person name="Lewis S.M."/>
        </authorList>
    </citation>
    <scope>NUCLEOTIDE SEQUENCE</scope>
</reference>
<feature type="signal peptide" evidence="3">
    <location>
        <begin position="1"/>
        <end position="20"/>
    </location>
</feature>
<protein>
    <recommendedName>
        <fullName evidence="4">Tyr recombinase domain-containing protein</fullName>
    </recommendedName>
</protein>
<evidence type="ECO:0000313" key="5">
    <source>
        <dbReference type="EMBL" id="JAV77169.1"/>
    </source>
</evidence>
<feature type="chain" id="PRO_5012801778" description="Tyr recombinase domain-containing protein" evidence="3">
    <location>
        <begin position="21"/>
        <end position="320"/>
    </location>
</feature>
<evidence type="ECO:0000256" key="3">
    <source>
        <dbReference type="SAM" id="SignalP"/>
    </source>
</evidence>
<dbReference type="PANTHER" id="PTHR35617">
    <property type="entry name" value="PHAGE_INTEGRASE DOMAIN-CONTAINING PROTEIN"/>
    <property type="match status" value="1"/>
</dbReference>
<dbReference type="PANTHER" id="PTHR35617:SF3">
    <property type="entry name" value="CORE-BINDING (CB) DOMAIN-CONTAINING PROTEIN"/>
    <property type="match status" value="1"/>
</dbReference>
<organism evidence="5">
    <name type="scientific">Photinus pyralis</name>
    <name type="common">Common eastern firefly</name>
    <name type="synonym">Lampyris pyralis</name>
    <dbReference type="NCBI Taxonomy" id="7054"/>
    <lineage>
        <taxon>Eukaryota</taxon>
        <taxon>Metazoa</taxon>
        <taxon>Ecdysozoa</taxon>
        <taxon>Arthropoda</taxon>
        <taxon>Hexapoda</taxon>
        <taxon>Insecta</taxon>
        <taxon>Pterygota</taxon>
        <taxon>Neoptera</taxon>
        <taxon>Endopterygota</taxon>
        <taxon>Coleoptera</taxon>
        <taxon>Polyphaga</taxon>
        <taxon>Elateriformia</taxon>
        <taxon>Elateroidea</taxon>
        <taxon>Lampyridae</taxon>
        <taxon>Lampyrinae</taxon>
        <taxon>Photinus</taxon>
    </lineage>
</organism>
<dbReference type="InterPro" id="IPR013762">
    <property type="entry name" value="Integrase-like_cat_sf"/>
</dbReference>
<keyword evidence="2" id="KW-0233">DNA recombination</keyword>
<dbReference type="PROSITE" id="PS51898">
    <property type="entry name" value="TYR_RECOMBINASE"/>
    <property type="match status" value="1"/>
</dbReference>
<dbReference type="GO" id="GO:0015074">
    <property type="term" value="P:DNA integration"/>
    <property type="evidence" value="ECO:0007669"/>
    <property type="project" value="InterPro"/>
</dbReference>
<dbReference type="Pfam" id="PF00589">
    <property type="entry name" value="Phage_integrase"/>
    <property type="match status" value="1"/>
</dbReference>
<sequence length="320" mass="35833">MRTHRVSSSLLMFLSSPTSAVKHTYPGGRALICEAFRKKEVPDCAIDTMVESISASTMRQYETTYRQWWNFCSERSLSPYQAPSIIEFLQRVFEGNNLQYGSMNSHRSALALINLQPLSNDARLSRFMKGISRLRSSKPRYNSTWDPNVVLEYLQKLGPNFTLTLKDLSANLVTLLALATGHRLQTIQLIKLTNIHTSAQGIQIPITGPVKTSGSNRSQPCLQIPRFAENPLLCVATTLIDYIEATKPLQTPNQDYLFITFKEPYKTATKQSISRWIKNTLLTAGLDTNGFKPHSFRHASTSAAYRHGLSLSNTLSSPGS</sequence>
<dbReference type="EMBL" id="GEZM01046517">
    <property type="protein sequence ID" value="JAV77169.1"/>
    <property type="molecule type" value="Transcribed_RNA"/>
</dbReference>
<evidence type="ECO:0000256" key="2">
    <source>
        <dbReference type="ARBA" id="ARBA00023172"/>
    </source>
</evidence>